<dbReference type="PROSITE" id="PS50113">
    <property type="entry name" value="PAC"/>
    <property type="match status" value="2"/>
</dbReference>
<dbReference type="EMBL" id="CP114029">
    <property type="protein sequence ID" value="WAP70748.1"/>
    <property type="molecule type" value="Genomic_DNA"/>
</dbReference>
<comment type="catalytic activity">
    <reaction evidence="2">
        <text>2 GTP = 3',3'-c-di-GMP + 2 diphosphate</text>
        <dbReference type="Rhea" id="RHEA:24898"/>
        <dbReference type="ChEBI" id="CHEBI:33019"/>
        <dbReference type="ChEBI" id="CHEBI:37565"/>
        <dbReference type="ChEBI" id="CHEBI:58805"/>
        <dbReference type="EC" id="2.7.7.65"/>
    </reaction>
</comment>
<dbReference type="InterPro" id="IPR029787">
    <property type="entry name" value="Nucleotide_cyclase"/>
</dbReference>
<evidence type="ECO:0000256" key="1">
    <source>
        <dbReference type="ARBA" id="ARBA00012528"/>
    </source>
</evidence>
<dbReference type="CDD" id="cd00130">
    <property type="entry name" value="PAS"/>
    <property type="match status" value="2"/>
</dbReference>
<dbReference type="Gene3D" id="3.30.450.20">
    <property type="entry name" value="PAS domain"/>
    <property type="match status" value="2"/>
</dbReference>
<dbReference type="SUPFAM" id="SSF55785">
    <property type="entry name" value="PYP-like sensor domain (PAS domain)"/>
    <property type="match status" value="2"/>
</dbReference>
<evidence type="ECO:0000259" key="5">
    <source>
        <dbReference type="PROSITE" id="PS50887"/>
    </source>
</evidence>
<dbReference type="NCBIfam" id="TIGR00229">
    <property type="entry name" value="sensory_box"/>
    <property type="match status" value="2"/>
</dbReference>
<dbReference type="InterPro" id="IPR000700">
    <property type="entry name" value="PAS-assoc_C"/>
</dbReference>
<dbReference type="NCBIfam" id="TIGR00254">
    <property type="entry name" value="GGDEF"/>
    <property type="match status" value="1"/>
</dbReference>
<dbReference type="PROSITE" id="PS50887">
    <property type="entry name" value="GGDEF"/>
    <property type="match status" value="1"/>
</dbReference>
<reference evidence="6" key="1">
    <citation type="submission" date="2022-12" db="EMBL/GenBank/DDBJ databases">
        <title>Jiella pelagia sp. nov., isolated from phosphonate enriched culture of Northwest Pacific surface seawater.</title>
        <authorList>
            <person name="Shin D.Y."/>
            <person name="Hwang C.Y."/>
        </authorList>
    </citation>
    <scope>NUCLEOTIDE SEQUENCE</scope>
    <source>
        <strain evidence="6">HL-NP1</strain>
    </source>
</reference>
<evidence type="ECO:0000259" key="4">
    <source>
        <dbReference type="PROSITE" id="PS50113"/>
    </source>
</evidence>
<dbReference type="SMART" id="SM00091">
    <property type="entry name" value="PAS"/>
    <property type="match status" value="2"/>
</dbReference>
<evidence type="ECO:0000313" key="7">
    <source>
        <dbReference type="Proteomes" id="UP001164020"/>
    </source>
</evidence>
<accession>A0ABY7C4W8</accession>
<dbReference type="InterPro" id="IPR013655">
    <property type="entry name" value="PAS_fold_3"/>
</dbReference>
<keyword evidence="7" id="KW-1185">Reference proteome</keyword>
<feature type="domain" description="PAC" evidence="4">
    <location>
        <begin position="87"/>
        <end position="139"/>
    </location>
</feature>
<dbReference type="InterPro" id="IPR043128">
    <property type="entry name" value="Rev_trsase/Diguanyl_cyclase"/>
</dbReference>
<feature type="domain" description="GGDEF" evidence="5">
    <location>
        <begin position="294"/>
        <end position="434"/>
    </location>
</feature>
<dbReference type="RefSeq" id="WP_268883274.1">
    <property type="nucleotide sequence ID" value="NZ_CP114029.1"/>
</dbReference>
<feature type="domain" description="PAC" evidence="4">
    <location>
        <begin position="209"/>
        <end position="262"/>
    </location>
</feature>
<dbReference type="InterPro" id="IPR035965">
    <property type="entry name" value="PAS-like_dom_sf"/>
</dbReference>
<dbReference type="InterPro" id="IPR000014">
    <property type="entry name" value="PAS"/>
</dbReference>
<dbReference type="SUPFAM" id="SSF55073">
    <property type="entry name" value="Nucleotide cyclase"/>
    <property type="match status" value="1"/>
</dbReference>
<dbReference type="PANTHER" id="PTHR45138">
    <property type="entry name" value="REGULATORY COMPONENTS OF SENSORY TRANSDUCTION SYSTEM"/>
    <property type="match status" value="1"/>
</dbReference>
<evidence type="ECO:0000259" key="3">
    <source>
        <dbReference type="PROSITE" id="PS50112"/>
    </source>
</evidence>
<dbReference type="SMART" id="SM00086">
    <property type="entry name" value="PAC"/>
    <property type="match status" value="2"/>
</dbReference>
<protein>
    <recommendedName>
        <fullName evidence="1">diguanylate cyclase</fullName>
        <ecNumber evidence="1">2.7.7.65</ecNumber>
    </recommendedName>
</protein>
<dbReference type="SMART" id="SM00267">
    <property type="entry name" value="GGDEF"/>
    <property type="match status" value="1"/>
</dbReference>
<gene>
    <name evidence="6" type="ORF">OH818_12475</name>
</gene>
<evidence type="ECO:0000256" key="2">
    <source>
        <dbReference type="ARBA" id="ARBA00034247"/>
    </source>
</evidence>
<dbReference type="Proteomes" id="UP001164020">
    <property type="component" value="Chromosome"/>
</dbReference>
<dbReference type="PROSITE" id="PS50112">
    <property type="entry name" value="PAS"/>
    <property type="match status" value="2"/>
</dbReference>
<evidence type="ECO:0000313" key="6">
    <source>
        <dbReference type="EMBL" id="WAP70748.1"/>
    </source>
</evidence>
<dbReference type="EC" id="2.7.7.65" evidence="1"/>
<dbReference type="InterPro" id="IPR000160">
    <property type="entry name" value="GGDEF_dom"/>
</dbReference>
<dbReference type="InterPro" id="IPR001610">
    <property type="entry name" value="PAC"/>
</dbReference>
<feature type="domain" description="PAS" evidence="3">
    <location>
        <begin position="156"/>
        <end position="189"/>
    </location>
</feature>
<name>A0ABY7C4W8_9HYPH</name>
<dbReference type="InterPro" id="IPR050469">
    <property type="entry name" value="Diguanylate_Cyclase"/>
</dbReference>
<proteinExistence type="predicted"/>
<dbReference type="Pfam" id="PF08447">
    <property type="entry name" value="PAS_3"/>
    <property type="match status" value="1"/>
</dbReference>
<sequence length="471" mass="51932">MENDLTPKDMAYAQAALSHDLSSRSAAVADFALDGTLLSANDEFLQLMQYDEAEVLGRHESMFLWPEDRDDPQYRALWGLLRAGQIIQREFRRISRSGQEVWLQASYNPVLLDDGRVASIRKIATDITAKKRRAANHESILAAISRSTAMMEFAMDGTIIAANANFASLLGYDVDELLGRNHREFVAAEIVDSPAYGAFWNRLRAGEFVQAEFPRLARCGRTIWLQASYNPVVDATTGRPTKIVKIATDITERMQQSAEANRLALLDPLTGISNRRGFDLALAAALDDFRKGAEPISLILLDVDHFKPFNDIYGHQIGDRCLRQVANAVEWSVRRAESLVARYGGEEFAVLLPNTTRHEAGRIAEAARAAVQGLGIDHPGNAGWGTVTASFGYVTFEAGRNGRFHTATELVTAADRALYTAKRLGRNHVADAVEPRSNDPFAVFQILPGDDTFGPEPESAAARQIKRSATI</sequence>
<dbReference type="Gene3D" id="3.30.70.270">
    <property type="match status" value="1"/>
</dbReference>
<dbReference type="Pfam" id="PF00990">
    <property type="entry name" value="GGDEF"/>
    <property type="match status" value="1"/>
</dbReference>
<dbReference type="CDD" id="cd01949">
    <property type="entry name" value="GGDEF"/>
    <property type="match status" value="1"/>
</dbReference>
<dbReference type="PANTHER" id="PTHR45138:SF9">
    <property type="entry name" value="DIGUANYLATE CYCLASE DGCM-RELATED"/>
    <property type="match status" value="1"/>
</dbReference>
<feature type="domain" description="PAS" evidence="3">
    <location>
        <begin position="13"/>
        <end position="70"/>
    </location>
</feature>
<organism evidence="6 7">
    <name type="scientific">Jiella pelagia</name>
    <dbReference type="NCBI Taxonomy" id="2986949"/>
    <lineage>
        <taxon>Bacteria</taxon>
        <taxon>Pseudomonadati</taxon>
        <taxon>Pseudomonadota</taxon>
        <taxon>Alphaproteobacteria</taxon>
        <taxon>Hyphomicrobiales</taxon>
        <taxon>Aurantimonadaceae</taxon>
        <taxon>Jiella</taxon>
    </lineage>
</organism>
<dbReference type="Pfam" id="PF13426">
    <property type="entry name" value="PAS_9"/>
    <property type="match status" value="1"/>
</dbReference>